<evidence type="ECO:0000256" key="6">
    <source>
        <dbReference type="ARBA" id="ARBA00022840"/>
    </source>
</evidence>
<keyword evidence="2 9" id="KW-0436">Ligase</keyword>
<evidence type="ECO:0000256" key="5">
    <source>
        <dbReference type="ARBA" id="ARBA00022833"/>
    </source>
</evidence>
<dbReference type="CDD" id="cd00672">
    <property type="entry name" value="CysRS_core"/>
    <property type="match status" value="1"/>
</dbReference>
<keyword evidence="4 9" id="KW-0547">Nucleotide-binding</keyword>
<dbReference type="STRING" id="1618446.UV61_C0008G0061"/>
<proteinExistence type="inferred from homology"/>
<comment type="subcellular location">
    <subcellularLocation>
        <location evidence="9">Cytoplasm</location>
    </subcellularLocation>
</comment>
<dbReference type="Gene3D" id="1.20.120.1910">
    <property type="entry name" value="Cysteine-tRNA ligase, C-terminal anti-codon recognition domain"/>
    <property type="match status" value="1"/>
</dbReference>
<comment type="cofactor">
    <cofactor evidence="9">
        <name>Zn(2+)</name>
        <dbReference type="ChEBI" id="CHEBI:29105"/>
    </cofactor>
    <text evidence="9">Binds 1 zinc ion per subunit.</text>
</comment>
<evidence type="ECO:0000256" key="2">
    <source>
        <dbReference type="ARBA" id="ARBA00022598"/>
    </source>
</evidence>
<dbReference type="InterPro" id="IPR032678">
    <property type="entry name" value="tRNA-synt_1_cat_dom"/>
</dbReference>
<dbReference type="PANTHER" id="PTHR10890">
    <property type="entry name" value="CYSTEINYL-TRNA SYNTHETASE"/>
    <property type="match status" value="1"/>
</dbReference>
<evidence type="ECO:0000313" key="11">
    <source>
        <dbReference type="EMBL" id="KKS86608.1"/>
    </source>
</evidence>
<dbReference type="GO" id="GO:0004817">
    <property type="term" value="F:cysteine-tRNA ligase activity"/>
    <property type="evidence" value="ECO:0007669"/>
    <property type="project" value="UniProtKB-UniRule"/>
</dbReference>
<dbReference type="Gene3D" id="3.40.50.620">
    <property type="entry name" value="HUPs"/>
    <property type="match status" value="1"/>
</dbReference>
<comment type="catalytic activity">
    <reaction evidence="9">
        <text>tRNA(Cys) + L-cysteine + ATP = L-cysteinyl-tRNA(Cys) + AMP + diphosphate</text>
        <dbReference type="Rhea" id="RHEA:17773"/>
        <dbReference type="Rhea" id="RHEA-COMP:9661"/>
        <dbReference type="Rhea" id="RHEA-COMP:9679"/>
        <dbReference type="ChEBI" id="CHEBI:30616"/>
        <dbReference type="ChEBI" id="CHEBI:33019"/>
        <dbReference type="ChEBI" id="CHEBI:35235"/>
        <dbReference type="ChEBI" id="CHEBI:78442"/>
        <dbReference type="ChEBI" id="CHEBI:78517"/>
        <dbReference type="ChEBI" id="CHEBI:456215"/>
        <dbReference type="EC" id="6.1.1.16"/>
    </reaction>
</comment>
<organism evidence="11 12">
    <name type="scientific">Candidatus Gottesmanbacteria bacterium GW2011_GWB1_43_11</name>
    <dbReference type="NCBI Taxonomy" id="1618446"/>
    <lineage>
        <taxon>Bacteria</taxon>
        <taxon>Candidatus Gottesmaniibacteriota</taxon>
    </lineage>
</organism>
<comment type="subunit">
    <text evidence="1 9">Monomer.</text>
</comment>
<dbReference type="PATRIC" id="fig|1618446.3.peg.927"/>
<dbReference type="EC" id="6.1.1.16" evidence="9"/>
<reference evidence="11 12" key="1">
    <citation type="journal article" date="2015" name="Nature">
        <title>rRNA introns, odd ribosomes, and small enigmatic genomes across a large radiation of phyla.</title>
        <authorList>
            <person name="Brown C.T."/>
            <person name="Hug L.A."/>
            <person name="Thomas B.C."/>
            <person name="Sharon I."/>
            <person name="Castelle C.J."/>
            <person name="Singh A."/>
            <person name="Wilkins M.J."/>
            <person name="Williams K.H."/>
            <person name="Banfield J.F."/>
        </authorList>
    </citation>
    <scope>NUCLEOTIDE SEQUENCE [LARGE SCALE GENOMIC DNA]</scope>
</reference>
<comment type="similarity">
    <text evidence="9">Belongs to the class-I aminoacyl-tRNA synthetase family.</text>
</comment>
<dbReference type="GO" id="GO:0008270">
    <property type="term" value="F:zinc ion binding"/>
    <property type="evidence" value="ECO:0007669"/>
    <property type="project" value="UniProtKB-UniRule"/>
</dbReference>
<evidence type="ECO:0000259" key="10">
    <source>
        <dbReference type="Pfam" id="PF01406"/>
    </source>
</evidence>
<dbReference type="SUPFAM" id="SSF52374">
    <property type="entry name" value="Nucleotidylyl transferase"/>
    <property type="match status" value="1"/>
</dbReference>
<feature type="binding site" evidence="9">
    <location>
        <position position="255"/>
    </location>
    <ligand>
        <name>Zn(2+)</name>
        <dbReference type="ChEBI" id="CHEBI:29105"/>
    </ligand>
</feature>
<dbReference type="GO" id="GO:0006423">
    <property type="term" value="P:cysteinyl-tRNA aminoacylation"/>
    <property type="evidence" value="ECO:0007669"/>
    <property type="project" value="UniProtKB-UniRule"/>
</dbReference>
<dbReference type="InterPro" id="IPR014729">
    <property type="entry name" value="Rossmann-like_a/b/a_fold"/>
</dbReference>
<dbReference type="Pfam" id="PF01406">
    <property type="entry name" value="tRNA-synt_1e"/>
    <property type="match status" value="1"/>
</dbReference>
<feature type="binding site" evidence="9">
    <location>
        <position position="33"/>
    </location>
    <ligand>
        <name>Zn(2+)</name>
        <dbReference type="ChEBI" id="CHEBI:29105"/>
    </ligand>
</feature>
<dbReference type="AlphaFoldDB" id="A0A0G1FIF1"/>
<dbReference type="GO" id="GO:0005524">
    <property type="term" value="F:ATP binding"/>
    <property type="evidence" value="ECO:0007669"/>
    <property type="project" value="UniProtKB-UniRule"/>
</dbReference>
<keyword evidence="9" id="KW-0963">Cytoplasm</keyword>
<comment type="caution">
    <text evidence="11">The sequence shown here is derived from an EMBL/GenBank/DDBJ whole genome shotgun (WGS) entry which is preliminary data.</text>
</comment>
<dbReference type="InterPro" id="IPR015803">
    <property type="entry name" value="Cys-tRNA-ligase"/>
</dbReference>
<feature type="short sequence motif" description="'HIGH' region" evidence="9">
    <location>
        <begin position="35"/>
        <end position="45"/>
    </location>
</feature>
<feature type="short sequence motif" description="'KMSKS' region" evidence="9">
    <location>
        <begin position="283"/>
        <end position="287"/>
    </location>
</feature>
<dbReference type="PRINTS" id="PR00983">
    <property type="entry name" value="TRNASYNTHCYS"/>
</dbReference>
<evidence type="ECO:0000313" key="12">
    <source>
        <dbReference type="Proteomes" id="UP000034050"/>
    </source>
</evidence>
<dbReference type="EMBL" id="LCFD01000008">
    <property type="protein sequence ID" value="KKS86608.1"/>
    <property type="molecule type" value="Genomic_DNA"/>
</dbReference>
<dbReference type="GO" id="GO:0005829">
    <property type="term" value="C:cytosol"/>
    <property type="evidence" value="ECO:0007669"/>
    <property type="project" value="TreeGrafter"/>
</dbReference>
<evidence type="ECO:0000256" key="3">
    <source>
        <dbReference type="ARBA" id="ARBA00022723"/>
    </source>
</evidence>
<dbReference type="Proteomes" id="UP000034050">
    <property type="component" value="Unassembled WGS sequence"/>
</dbReference>
<protein>
    <recommendedName>
        <fullName evidence="9">Cysteine--tRNA ligase</fullName>
        <ecNumber evidence="9">6.1.1.16</ecNumber>
    </recommendedName>
    <alternativeName>
        <fullName evidence="9">Cysteinyl-tRNA synthetase</fullName>
        <shortName evidence="9">CysRS</shortName>
    </alternativeName>
</protein>
<dbReference type="NCBIfam" id="TIGR00435">
    <property type="entry name" value="cysS"/>
    <property type="match status" value="1"/>
</dbReference>
<feature type="binding site" evidence="9">
    <location>
        <position position="251"/>
    </location>
    <ligand>
        <name>Zn(2+)</name>
        <dbReference type="ChEBI" id="CHEBI:29105"/>
    </ligand>
</feature>
<keyword evidence="6 9" id="KW-0067">ATP-binding</keyword>
<dbReference type="InterPro" id="IPR024909">
    <property type="entry name" value="Cys-tRNA/MSH_ligase"/>
</dbReference>
<sequence length="480" mass="54524">MSDSSTIRLYNTLTREIEDLVPLDDKKVGIYACGPTVYDYTHIGHIRKFVLDDVLVRLLRYLNYQVTHVMNITDVGHLVSDADTGEDKLEKGAKREGKTAWEVAKFYEDYFFQTMQAVNVGKPDIVCRATDHIKEQIELVKRLEDKGFTYTISDGVYFDSTKFPTYGKLSGMDPTKQLAGARVETVPGKKHATDFALWKLTPPGTKRDMEWASPWGKGFPGWHIECSAMSMKYLGESFDIHTGGIDHIPIHHTNEIAQSEAATGKPFVKFWVHHNFVLVNGVKMSKSLGNFYTLDDIKNKGFAPLALRYLFLQTHYRQESNFTWEALTNAQTALAQLWGQVAAIKKHAKDSVRSALSSEKLDKVNNLRKRFKDTIRFDLNTPQTLGVLWEIVKTNIPSEDKYDLLMVCDEILQLGLSSISDTYGVETDVPNEIKNLLQKREELRTQKKFGEADSVRQQIEVAGYTVEDVASGTRVKKKTY</sequence>
<feature type="domain" description="tRNA synthetases class I catalytic" evidence="10">
    <location>
        <begin position="21"/>
        <end position="331"/>
    </location>
</feature>
<keyword evidence="8 9" id="KW-0030">Aminoacyl-tRNA synthetase</keyword>
<evidence type="ECO:0000256" key="8">
    <source>
        <dbReference type="ARBA" id="ARBA00023146"/>
    </source>
</evidence>
<evidence type="ECO:0000256" key="4">
    <source>
        <dbReference type="ARBA" id="ARBA00022741"/>
    </source>
</evidence>
<dbReference type="PANTHER" id="PTHR10890:SF3">
    <property type="entry name" value="CYSTEINE--TRNA LIGASE, CYTOPLASMIC"/>
    <property type="match status" value="1"/>
</dbReference>
<dbReference type="SUPFAM" id="SSF47323">
    <property type="entry name" value="Anticodon-binding domain of a subclass of class I aminoacyl-tRNA synthetases"/>
    <property type="match status" value="1"/>
</dbReference>
<evidence type="ECO:0000256" key="1">
    <source>
        <dbReference type="ARBA" id="ARBA00011245"/>
    </source>
</evidence>
<evidence type="ECO:0000256" key="9">
    <source>
        <dbReference type="HAMAP-Rule" id="MF_00041"/>
    </source>
</evidence>
<accession>A0A0G1FIF1</accession>
<gene>
    <name evidence="9" type="primary">cysS</name>
    <name evidence="11" type="ORF">UV61_C0008G0061</name>
</gene>
<keyword evidence="7 9" id="KW-0648">Protein biosynthesis</keyword>
<feature type="binding site" evidence="9">
    <location>
        <position position="286"/>
    </location>
    <ligand>
        <name>ATP</name>
        <dbReference type="ChEBI" id="CHEBI:30616"/>
    </ligand>
</feature>
<keyword evidence="3 9" id="KW-0479">Metal-binding</keyword>
<dbReference type="HAMAP" id="MF_00041">
    <property type="entry name" value="Cys_tRNA_synth"/>
    <property type="match status" value="1"/>
</dbReference>
<keyword evidence="5 9" id="KW-0862">Zinc</keyword>
<feature type="binding site" evidence="9">
    <location>
        <position position="226"/>
    </location>
    <ligand>
        <name>Zn(2+)</name>
        <dbReference type="ChEBI" id="CHEBI:29105"/>
    </ligand>
</feature>
<name>A0A0G1FIF1_9BACT</name>
<dbReference type="InterPro" id="IPR009080">
    <property type="entry name" value="tRNAsynth_Ia_anticodon-bd"/>
</dbReference>
<evidence type="ECO:0000256" key="7">
    <source>
        <dbReference type="ARBA" id="ARBA00022917"/>
    </source>
</evidence>